<organism evidence="1">
    <name type="scientific">uncultured Dysgonomonas sp</name>
    <dbReference type="NCBI Taxonomy" id="206096"/>
    <lineage>
        <taxon>Bacteria</taxon>
        <taxon>Pseudomonadati</taxon>
        <taxon>Bacteroidota</taxon>
        <taxon>Bacteroidia</taxon>
        <taxon>Bacteroidales</taxon>
        <taxon>Dysgonomonadaceae</taxon>
        <taxon>Dysgonomonas</taxon>
        <taxon>environmental samples</taxon>
    </lineage>
</organism>
<sequence>MNYKYKDNQNMEVQVHKTVNNSLSTIISPYLCDSEKIMEKLVIKRQISYSCIFPDGCDKLEDILKTIPSRSAIAWASYMFTKKSMMTIDQREHDFFIPLLFQMNRKLQHTITNYLQPISSELDNYVFIDKVVLLTLIEYLLENHNESNVDVFESKDDFSNMFIAYLLCCDEKLRHTTKELLEIKDIDSQMAFHLPEQLRYNDIYYPKDYRVEFIKFYYFMVFCEENKIFNNYLNLFLQENQIAKWDNYLYFIFDTYCSMYTNEEGCTNKIKIEPSLYYGRKYLNSMCVDVKIFKRSTDFTHLRSKPIYYHGDNTYSIISPGFFVDKMFQSFLFDFASTLKNHKATTKINSYPELKSLVGNLFTENYLFYEVMNGCFSKTCKKLISGQELKTFLCDGEPDFYIRKGKNIFLFEFKDVMLNAEIKHCESLEQIKNEILQIFGTSTVEKSTGKQKKKPQAKGITQLLNVIEKKLDVIIQKADRVEITDKFNIYPIIVYQDCCFDIEGIRYMLNNRFEELKQMRFISEHYSVKQCVMIPLEMMIKLEDYFHDGRFQLDSLINDYIAECNQSEQNKLLPFNKFMMRQAWKLGYKNNMSSRFKKVSDFMIEKNKSK</sequence>
<reference evidence="1" key="1">
    <citation type="submission" date="2016-04" db="EMBL/GenBank/DDBJ databases">
        <authorList>
            <person name="Evans L.H."/>
            <person name="Alamgir A."/>
            <person name="Owens N."/>
            <person name="Weber N.D."/>
            <person name="Virtaneva K."/>
            <person name="Barbian K."/>
            <person name="Babar A."/>
            <person name="Rosenke K."/>
        </authorList>
    </citation>
    <scope>NUCLEOTIDE SEQUENCE</scope>
    <source>
        <strain evidence="1">86-1</strain>
    </source>
</reference>
<dbReference type="AlphaFoldDB" id="A0A212JT05"/>
<protein>
    <submittedName>
        <fullName evidence="1">Uncharacterized protein</fullName>
    </submittedName>
</protein>
<proteinExistence type="predicted"/>
<dbReference type="EMBL" id="FLUM01000003">
    <property type="protein sequence ID" value="SBW02468.1"/>
    <property type="molecule type" value="Genomic_DNA"/>
</dbReference>
<evidence type="ECO:0000313" key="1">
    <source>
        <dbReference type="EMBL" id="SBW02468.1"/>
    </source>
</evidence>
<accession>A0A212JT05</accession>
<name>A0A212JT05_9BACT</name>
<gene>
    <name evidence="1" type="ORF">KL86DYS1_30311</name>
</gene>